<keyword evidence="3" id="KW-1185">Reference proteome</keyword>
<evidence type="ECO:0000313" key="1">
    <source>
        <dbReference type="EMBL" id="GBO24272.1"/>
    </source>
</evidence>
<dbReference type="EMBL" id="BGPR01047257">
    <property type="protein sequence ID" value="GBO24272.1"/>
    <property type="molecule type" value="Genomic_DNA"/>
</dbReference>
<dbReference type="AlphaFoldDB" id="A0A4Y2VI94"/>
<proteinExistence type="predicted"/>
<sequence>MIGSPSYRSKNSIINSVYHYIIHSKLLKNYDVKTAYILQQAIRSDALRSPSVHSLPFDVRAIYRLLTENYESPHKPPVNNDPFETVKTAKSGQIRGKTGRWNGALLCDVITSPSPTQLAKCSKIKLAWRI</sequence>
<protein>
    <submittedName>
        <fullName evidence="1">Uncharacterized protein</fullName>
    </submittedName>
</protein>
<gene>
    <name evidence="1" type="ORF">AVEN_252111_1</name>
    <name evidence="2" type="ORF">AVEN_82903_1</name>
</gene>
<organism evidence="1 3">
    <name type="scientific">Araneus ventricosus</name>
    <name type="common">Orbweaver spider</name>
    <name type="synonym">Epeira ventricosa</name>
    <dbReference type="NCBI Taxonomy" id="182803"/>
    <lineage>
        <taxon>Eukaryota</taxon>
        <taxon>Metazoa</taxon>
        <taxon>Ecdysozoa</taxon>
        <taxon>Arthropoda</taxon>
        <taxon>Chelicerata</taxon>
        <taxon>Arachnida</taxon>
        <taxon>Araneae</taxon>
        <taxon>Araneomorphae</taxon>
        <taxon>Entelegynae</taxon>
        <taxon>Araneoidea</taxon>
        <taxon>Araneidae</taxon>
        <taxon>Araneus</taxon>
    </lineage>
</organism>
<comment type="caution">
    <text evidence="1">The sequence shown here is derived from an EMBL/GenBank/DDBJ whole genome shotgun (WGS) entry which is preliminary data.</text>
</comment>
<dbReference type="Proteomes" id="UP000499080">
    <property type="component" value="Unassembled WGS sequence"/>
</dbReference>
<reference evidence="1 3" key="1">
    <citation type="journal article" date="2019" name="Sci. Rep.">
        <title>Orb-weaving spider Araneus ventricosus genome elucidates the spidroin gene catalogue.</title>
        <authorList>
            <person name="Kono N."/>
            <person name="Nakamura H."/>
            <person name="Ohtoshi R."/>
            <person name="Moran D.A.P."/>
            <person name="Shinohara A."/>
            <person name="Yoshida Y."/>
            <person name="Fujiwara M."/>
            <person name="Mori M."/>
            <person name="Tomita M."/>
            <person name="Arakawa K."/>
        </authorList>
    </citation>
    <scope>NUCLEOTIDE SEQUENCE [LARGE SCALE GENOMIC DNA]</scope>
</reference>
<evidence type="ECO:0000313" key="3">
    <source>
        <dbReference type="Proteomes" id="UP000499080"/>
    </source>
</evidence>
<dbReference type="EMBL" id="BGPR01047265">
    <property type="protein sequence ID" value="GBO24277.1"/>
    <property type="molecule type" value="Genomic_DNA"/>
</dbReference>
<accession>A0A4Y2VI94</accession>
<evidence type="ECO:0000313" key="2">
    <source>
        <dbReference type="EMBL" id="GBO24277.1"/>
    </source>
</evidence>
<name>A0A4Y2VI94_ARAVE</name>